<evidence type="ECO:0000313" key="2">
    <source>
        <dbReference type="WBParaSite" id="RSKR_0000024900.1"/>
    </source>
</evidence>
<organism evidence="1 2">
    <name type="scientific">Rhabditophanes sp. KR3021</name>
    <dbReference type="NCBI Taxonomy" id="114890"/>
    <lineage>
        <taxon>Eukaryota</taxon>
        <taxon>Metazoa</taxon>
        <taxon>Ecdysozoa</taxon>
        <taxon>Nematoda</taxon>
        <taxon>Chromadorea</taxon>
        <taxon>Rhabditida</taxon>
        <taxon>Tylenchina</taxon>
        <taxon>Panagrolaimomorpha</taxon>
        <taxon>Strongyloidoidea</taxon>
        <taxon>Alloionematidae</taxon>
        <taxon>Rhabditophanes</taxon>
    </lineage>
</organism>
<proteinExistence type="predicted"/>
<dbReference type="Proteomes" id="UP000095286">
    <property type="component" value="Unplaced"/>
</dbReference>
<reference evidence="2" key="1">
    <citation type="submission" date="2016-11" db="UniProtKB">
        <authorList>
            <consortium name="WormBaseParasite"/>
        </authorList>
    </citation>
    <scope>IDENTIFICATION</scope>
    <source>
        <strain evidence="2">KR3021</strain>
    </source>
</reference>
<evidence type="ECO:0000313" key="1">
    <source>
        <dbReference type="Proteomes" id="UP000095286"/>
    </source>
</evidence>
<dbReference type="WBParaSite" id="RSKR_0000024900.1">
    <property type="protein sequence ID" value="RSKR_0000024900.1"/>
    <property type="gene ID" value="RSKR_0000024900"/>
</dbReference>
<protein>
    <submittedName>
        <fullName evidence="2">Chromo domain-containing protein</fullName>
    </submittedName>
</protein>
<accession>A0AC35TGB2</accession>
<name>A0AC35TGB2_9BILA</name>
<sequence>MSSQETDEDDKQVGVYKILRTRGRDHTFQGLVWWENELRKDATWEDVDNNLDNNYAFNEYIANNKNLLKKTRNELVHRNVKVILNEINLTGMPENLKRLSCPKTTIPRSPPDGITCLSSPQNMVCLSFPPTISGHSCSREENRPQCLKVSVPPSISETFSTQSCSEGKINQFVPKSVDSSLGSERIRHSRIPEKTIVVSSSESDYSNDEEETEK</sequence>